<dbReference type="InterPro" id="IPR051320">
    <property type="entry name" value="Viral_Replic_Matur_Polypro"/>
</dbReference>
<evidence type="ECO:0000259" key="1">
    <source>
        <dbReference type="PROSITE" id="PS50878"/>
    </source>
</evidence>
<dbReference type="PANTHER" id="PTHR33064">
    <property type="entry name" value="POL PROTEIN"/>
    <property type="match status" value="1"/>
</dbReference>
<dbReference type="Gene3D" id="3.30.70.270">
    <property type="match status" value="2"/>
</dbReference>
<proteinExistence type="evidence at transcript level"/>
<dbReference type="Pfam" id="PF00078">
    <property type="entry name" value="RVT_1"/>
    <property type="match status" value="1"/>
</dbReference>
<dbReference type="EMBL" id="GU591867">
    <property type="protein sequence ID" value="ADW66114.1"/>
    <property type="molecule type" value="mRNA"/>
</dbReference>
<dbReference type="AlphaFoldDB" id="F1AGB5"/>
<feature type="domain" description="Reverse transcriptase" evidence="1">
    <location>
        <begin position="1"/>
        <end position="83"/>
    </location>
</feature>
<dbReference type="SUPFAM" id="SSF56672">
    <property type="entry name" value="DNA/RNA polymerases"/>
    <property type="match status" value="1"/>
</dbReference>
<organism evidence="2">
    <name type="scientific">Schmidtea mediterranea</name>
    <name type="common">Freshwater planarian flatworm</name>
    <dbReference type="NCBI Taxonomy" id="79327"/>
    <lineage>
        <taxon>Eukaryota</taxon>
        <taxon>Metazoa</taxon>
        <taxon>Spiralia</taxon>
        <taxon>Lophotrochozoa</taxon>
        <taxon>Platyhelminthes</taxon>
        <taxon>Rhabditophora</taxon>
        <taxon>Seriata</taxon>
        <taxon>Tricladida</taxon>
        <taxon>Continenticola</taxon>
        <taxon>Geoplanoidea</taxon>
        <taxon>Dugesiidae</taxon>
        <taxon>Schmidtea</taxon>
    </lineage>
</organism>
<reference evidence="2" key="1">
    <citation type="journal article" date="2011" name="BMC Genomics">
        <title>A proteomics approach to decipher the molecular nature of planarian stem cells.</title>
        <authorList>
            <person name="Fernandez-Taboada E."/>
            <person name="Rodriguez-Esteban G."/>
            <person name="Salo E."/>
            <person name="Abril J.F."/>
        </authorList>
    </citation>
    <scope>NUCLEOTIDE SEQUENCE</scope>
</reference>
<dbReference type="CDD" id="cd01647">
    <property type="entry name" value="RT_LTR"/>
    <property type="match status" value="1"/>
</dbReference>
<dbReference type="InterPro" id="IPR000477">
    <property type="entry name" value="RT_dom"/>
</dbReference>
<sequence>FNRMPFGIAAAPGTFQEIMTKVLGKIKGAMVYLDDILIYSSSKEKHYTILGEVLKAIKEAGLRINPEKCQIIKEEIRFLGHIISKEGVQTDPSKIQAIQNFGKPNCVKKLRSFLGICNYYRRFISDYAKKARMLEQLCSGPSNKKLEWSEGTNSVFEGLK</sequence>
<accession>F1AGB5</accession>
<dbReference type="PROSITE" id="PS50878">
    <property type="entry name" value="RT_POL"/>
    <property type="match status" value="1"/>
</dbReference>
<feature type="non-terminal residue" evidence="2">
    <location>
        <position position="1"/>
    </location>
</feature>
<dbReference type="InterPro" id="IPR043128">
    <property type="entry name" value="Rev_trsase/Diguanyl_cyclase"/>
</dbReference>
<dbReference type="PANTHER" id="PTHR33064:SF37">
    <property type="entry name" value="RIBONUCLEASE H"/>
    <property type="match status" value="1"/>
</dbReference>
<protein>
    <submittedName>
        <fullName evidence="2">Pol polyprotein</fullName>
    </submittedName>
</protein>
<dbReference type="FunFam" id="3.30.70.270:FF:000003">
    <property type="entry name" value="Transposon Ty3-G Gag-Pol polyprotein"/>
    <property type="match status" value="1"/>
</dbReference>
<feature type="non-terminal residue" evidence="2">
    <location>
        <position position="160"/>
    </location>
</feature>
<evidence type="ECO:0000313" key="2">
    <source>
        <dbReference type="EMBL" id="ADW66114.1"/>
    </source>
</evidence>
<name>F1AGB5_SCHMD</name>
<dbReference type="InterPro" id="IPR043502">
    <property type="entry name" value="DNA/RNA_pol_sf"/>
</dbReference>